<comment type="caution">
    <text evidence="2">The sequence shown here is derived from an EMBL/GenBank/DDBJ whole genome shotgun (WGS) entry which is preliminary data.</text>
</comment>
<dbReference type="GO" id="GO:0047444">
    <property type="term" value="F:N-acylneuraminate-9-phosphate synthase activity"/>
    <property type="evidence" value="ECO:0007669"/>
    <property type="project" value="TreeGrafter"/>
</dbReference>
<sequence>MTTGILILCRYDSRRLPGKILRDLRGRSVLGHILDRVHQAVPGHPVVVATSARSCDDPIAEFCRRSAVPCFRGAAEDVAGRFLACAEELGWNHAVRINGDNLFVDPATLHAMVAIAETGVFDMVTNVPGRTFPYGMSVEIVGVPFYRAVLAGVSDPHHREHVTSWLYQNPDVGRRHIYINRTCPEAAGMHLALDTPEDLSRAAALLARLGDHPASVGLPRLHALLMQEPEPSPWQGESGPLLIAEIGGNHEGDFETAKAMTALAIESGADCVKFQIYRGATLVNPVESPDRYRHFQRFELEPAQHVALARMCTDAGVGYLSSVWDMEMLDLVEPYMPFYKIGSGDLTAWPLVRAFARRGKPILLSTGLATMDEVLQTVAQIQAVDARYRRPEWLCLLQCTSMYPIPDSDANLRVMDALRAATGVAVGYSDHTVGGAALRAAAAMGAEVLEFHFTDSREGKTFRDHFVSLTVGEVQELKRDLKQIRALRGHALKQPEASEVTQGHVESFRRAVYANRPLRAGETLTTADLTVLRPNHGTDARDFDRLIGLQAKRDIAAFRALTRGEDYDDSQNDWAPDDI</sequence>
<dbReference type="CDD" id="cd11615">
    <property type="entry name" value="SAF_NeuB_like"/>
    <property type="match status" value="1"/>
</dbReference>
<dbReference type="InterPro" id="IPR057736">
    <property type="entry name" value="SAF_PseI/NeuA/NeuB"/>
</dbReference>
<keyword evidence="3" id="KW-1185">Reference proteome</keyword>
<dbReference type="EMBL" id="VWPL01000038">
    <property type="protein sequence ID" value="KAA5597160.1"/>
    <property type="molecule type" value="Genomic_DNA"/>
</dbReference>
<gene>
    <name evidence="2" type="ORF">F1193_15050</name>
</gene>
<organism evidence="2 3">
    <name type="scientific">Blastochloris sulfoviridis</name>
    <dbReference type="NCBI Taxonomy" id="50712"/>
    <lineage>
        <taxon>Bacteria</taxon>
        <taxon>Pseudomonadati</taxon>
        <taxon>Pseudomonadota</taxon>
        <taxon>Alphaproteobacteria</taxon>
        <taxon>Hyphomicrobiales</taxon>
        <taxon>Blastochloridaceae</taxon>
        <taxon>Blastochloris</taxon>
    </lineage>
</organism>
<dbReference type="PROSITE" id="PS50844">
    <property type="entry name" value="AFP_LIKE"/>
    <property type="match status" value="1"/>
</dbReference>
<evidence type="ECO:0000313" key="3">
    <source>
        <dbReference type="Proteomes" id="UP000323886"/>
    </source>
</evidence>
<dbReference type="AlphaFoldDB" id="A0A5M6HMS4"/>
<accession>A0A5M6HMS4</accession>
<dbReference type="SUPFAM" id="SSF51569">
    <property type="entry name" value="Aldolase"/>
    <property type="match status" value="1"/>
</dbReference>
<protein>
    <recommendedName>
        <fullName evidence="1">AFP-like domain-containing protein</fullName>
    </recommendedName>
</protein>
<proteinExistence type="predicted"/>
<dbReference type="InterPro" id="IPR036732">
    <property type="entry name" value="AFP_Neu5c_C_sf"/>
</dbReference>
<dbReference type="Gene3D" id="3.90.550.10">
    <property type="entry name" value="Spore Coat Polysaccharide Biosynthesis Protein SpsA, Chain A"/>
    <property type="match status" value="1"/>
</dbReference>
<dbReference type="Pfam" id="PF02348">
    <property type="entry name" value="CTP_transf_3"/>
    <property type="match status" value="1"/>
</dbReference>
<evidence type="ECO:0000259" key="1">
    <source>
        <dbReference type="PROSITE" id="PS50844"/>
    </source>
</evidence>
<dbReference type="RefSeq" id="WP_150098622.1">
    <property type="nucleotide sequence ID" value="NZ_VWPL01000038.1"/>
</dbReference>
<dbReference type="Proteomes" id="UP000323886">
    <property type="component" value="Unassembled WGS sequence"/>
</dbReference>
<dbReference type="SUPFAM" id="SSF53448">
    <property type="entry name" value="Nucleotide-diphospho-sugar transferases"/>
    <property type="match status" value="1"/>
</dbReference>
<dbReference type="OrthoDB" id="9781701at2"/>
<dbReference type="InterPro" id="IPR013974">
    <property type="entry name" value="SAF"/>
</dbReference>
<dbReference type="InterPro" id="IPR013785">
    <property type="entry name" value="Aldolase_TIM"/>
</dbReference>
<dbReference type="Pfam" id="PF03102">
    <property type="entry name" value="NeuB"/>
    <property type="match status" value="1"/>
</dbReference>
<dbReference type="InterPro" id="IPR003329">
    <property type="entry name" value="Cytidylyl_trans"/>
</dbReference>
<dbReference type="PANTHER" id="PTHR42966">
    <property type="entry name" value="N-ACETYLNEURAMINATE SYNTHASE"/>
    <property type="match status" value="1"/>
</dbReference>
<dbReference type="Pfam" id="PF08666">
    <property type="entry name" value="SAF"/>
    <property type="match status" value="1"/>
</dbReference>
<dbReference type="InterPro" id="IPR013132">
    <property type="entry name" value="PseI/NeuA/B-like_N"/>
</dbReference>
<dbReference type="InterPro" id="IPR029044">
    <property type="entry name" value="Nucleotide-diphossugar_trans"/>
</dbReference>
<name>A0A5M6HMS4_9HYPH</name>
<dbReference type="Gene3D" id="3.20.20.70">
    <property type="entry name" value="Aldolase class I"/>
    <property type="match status" value="1"/>
</dbReference>
<dbReference type="GO" id="GO:0016051">
    <property type="term" value="P:carbohydrate biosynthetic process"/>
    <property type="evidence" value="ECO:0007669"/>
    <property type="project" value="InterPro"/>
</dbReference>
<dbReference type="SUPFAM" id="SSF51269">
    <property type="entry name" value="AFP III-like domain"/>
    <property type="match status" value="1"/>
</dbReference>
<dbReference type="Gene3D" id="3.90.1210.10">
    <property type="entry name" value="Antifreeze-like/N-acetylneuraminic acid synthase C-terminal domain"/>
    <property type="match status" value="1"/>
</dbReference>
<evidence type="ECO:0000313" key="2">
    <source>
        <dbReference type="EMBL" id="KAA5597160.1"/>
    </source>
</evidence>
<reference evidence="2 3" key="1">
    <citation type="submission" date="2019-09" db="EMBL/GenBank/DDBJ databases">
        <title>Draft Whole-Genome sequence of Blastochloris sulfoviridis DSM 729.</title>
        <authorList>
            <person name="Meyer T.E."/>
            <person name="Kyndt J.A."/>
        </authorList>
    </citation>
    <scope>NUCLEOTIDE SEQUENCE [LARGE SCALE GENOMIC DNA]</scope>
    <source>
        <strain evidence="2 3">DSM 729</strain>
    </source>
</reference>
<dbReference type="InterPro" id="IPR051690">
    <property type="entry name" value="PseI-like"/>
</dbReference>
<dbReference type="PANTHER" id="PTHR42966:SF1">
    <property type="entry name" value="SIALIC ACID SYNTHASE"/>
    <property type="match status" value="1"/>
</dbReference>
<feature type="domain" description="AFP-like" evidence="1">
    <location>
        <begin position="511"/>
        <end position="557"/>
    </location>
</feature>
<dbReference type="SMART" id="SM00858">
    <property type="entry name" value="SAF"/>
    <property type="match status" value="1"/>
</dbReference>
<dbReference type="InterPro" id="IPR006190">
    <property type="entry name" value="SAF_AFP_Neu5Ac"/>
</dbReference>